<name>A0A914MJE4_MELIC</name>
<keyword evidence="3" id="KW-0862">Zinc</keyword>
<sequence length="230" mass="26578">MCDCQSMELAKYGKPKERRLVCGTGQDPMSHKRSLNNPFFGCILINKEELESLVQELNERCIKCFGQNQMNMLFAIKYNPDDKFIWQLGVRVHCFTVLDEKPYRRTYNLYQFLKFYHTTIQILDASEASTTSTSDPSKDFMKIAILDESCYVEDGQCIICFDARPDAVLPCAHAYCSSCINSFLRINQKCCPLCRRPMKENEAWVMTEKPSKECINLYLVESNREGTTSD</sequence>
<dbReference type="InterPro" id="IPR013083">
    <property type="entry name" value="Znf_RING/FYVE/PHD"/>
</dbReference>
<dbReference type="PANTHER" id="PTHR12109:SF5">
    <property type="entry name" value="RING-TYPE DOMAIN-CONTAINING PROTEIN"/>
    <property type="match status" value="1"/>
</dbReference>
<feature type="domain" description="RING-type" evidence="5">
    <location>
        <begin position="157"/>
        <end position="195"/>
    </location>
</feature>
<dbReference type="SMART" id="SM00184">
    <property type="entry name" value="RING"/>
    <property type="match status" value="1"/>
</dbReference>
<evidence type="ECO:0000256" key="1">
    <source>
        <dbReference type="ARBA" id="ARBA00022723"/>
    </source>
</evidence>
<dbReference type="GO" id="GO:0008270">
    <property type="term" value="F:zinc ion binding"/>
    <property type="evidence" value="ECO:0007669"/>
    <property type="project" value="UniProtKB-KW"/>
</dbReference>
<dbReference type="Gene3D" id="3.30.40.10">
    <property type="entry name" value="Zinc/RING finger domain, C3HC4 (zinc finger)"/>
    <property type="match status" value="1"/>
</dbReference>
<evidence type="ECO:0000259" key="5">
    <source>
        <dbReference type="PROSITE" id="PS50089"/>
    </source>
</evidence>
<dbReference type="PROSITE" id="PS50089">
    <property type="entry name" value="ZF_RING_2"/>
    <property type="match status" value="1"/>
</dbReference>
<evidence type="ECO:0000313" key="6">
    <source>
        <dbReference type="Proteomes" id="UP000887563"/>
    </source>
</evidence>
<proteinExistence type="predicted"/>
<keyword evidence="2 4" id="KW-0863">Zinc-finger</keyword>
<organism evidence="6 7">
    <name type="scientific">Meloidogyne incognita</name>
    <name type="common">Southern root-knot nematode worm</name>
    <name type="synonym">Oxyuris incognita</name>
    <dbReference type="NCBI Taxonomy" id="6306"/>
    <lineage>
        <taxon>Eukaryota</taxon>
        <taxon>Metazoa</taxon>
        <taxon>Ecdysozoa</taxon>
        <taxon>Nematoda</taxon>
        <taxon>Chromadorea</taxon>
        <taxon>Rhabditida</taxon>
        <taxon>Tylenchina</taxon>
        <taxon>Tylenchomorpha</taxon>
        <taxon>Tylenchoidea</taxon>
        <taxon>Meloidogynidae</taxon>
        <taxon>Meloidogyninae</taxon>
        <taxon>Meloidogyne</taxon>
        <taxon>Meloidogyne incognita group</taxon>
    </lineage>
</organism>
<keyword evidence="1" id="KW-0479">Metal-binding</keyword>
<keyword evidence="6" id="KW-1185">Reference proteome</keyword>
<dbReference type="WBParaSite" id="Minc3s01853g26777">
    <property type="protein sequence ID" value="Minc3s01853g26777"/>
    <property type="gene ID" value="Minc3s01853g26777"/>
</dbReference>
<dbReference type="AlphaFoldDB" id="A0A914MJE4"/>
<evidence type="ECO:0000256" key="3">
    <source>
        <dbReference type="ARBA" id="ARBA00022833"/>
    </source>
</evidence>
<dbReference type="InterPro" id="IPR047126">
    <property type="entry name" value="RNF141-like"/>
</dbReference>
<dbReference type="Proteomes" id="UP000887563">
    <property type="component" value="Unplaced"/>
</dbReference>
<dbReference type="PANTHER" id="PTHR12109">
    <property type="entry name" value="RING FINGER PROTEIN 141-RELATED"/>
    <property type="match status" value="1"/>
</dbReference>
<evidence type="ECO:0000256" key="2">
    <source>
        <dbReference type="ARBA" id="ARBA00022771"/>
    </source>
</evidence>
<dbReference type="Pfam" id="PF13920">
    <property type="entry name" value="zf-C3HC4_3"/>
    <property type="match status" value="1"/>
</dbReference>
<reference evidence="7" key="1">
    <citation type="submission" date="2022-11" db="UniProtKB">
        <authorList>
            <consortium name="WormBaseParasite"/>
        </authorList>
    </citation>
    <scope>IDENTIFICATION</scope>
</reference>
<dbReference type="PROSITE" id="PS00518">
    <property type="entry name" value="ZF_RING_1"/>
    <property type="match status" value="1"/>
</dbReference>
<dbReference type="SUPFAM" id="SSF57850">
    <property type="entry name" value="RING/U-box"/>
    <property type="match status" value="1"/>
</dbReference>
<dbReference type="InterPro" id="IPR017907">
    <property type="entry name" value="Znf_RING_CS"/>
</dbReference>
<evidence type="ECO:0000256" key="4">
    <source>
        <dbReference type="PROSITE-ProRule" id="PRU00175"/>
    </source>
</evidence>
<accession>A0A914MJE4</accession>
<protein>
    <submittedName>
        <fullName evidence="7">RING-type domain-containing protein</fullName>
    </submittedName>
</protein>
<evidence type="ECO:0000313" key="7">
    <source>
        <dbReference type="WBParaSite" id="Minc3s01853g26777"/>
    </source>
</evidence>
<dbReference type="InterPro" id="IPR001841">
    <property type="entry name" value="Znf_RING"/>
</dbReference>